<evidence type="ECO:0000313" key="4">
    <source>
        <dbReference type="Proteomes" id="UP000198761"/>
    </source>
</evidence>
<evidence type="ECO:0000256" key="1">
    <source>
        <dbReference type="SAM" id="MobiDB-lite"/>
    </source>
</evidence>
<feature type="region of interest" description="Disordered" evidence="1">
    <location>
        <begin position="158"/>
        <end position="177"/>
    </location>
</feature>
<proteinExistence type="predicted"/>
<evidence type="ECO:0000256" key="2">
    <source>
        <dbReference type="SAM" id="SignalP"/>
    </source>
</evidence>
<dbReference type="Proteomes" id="UP000198761">
    <property type="component" value="Unassembled WGS sequence"/>
</dbReference>
<sequence length="212" mass="24000">MKFLLPAVFLGLGLSTATVTPVAAYPVDCAILLCLAGGWPASAECAHAQAVFILRITPWPIEPPLQIWRCPMRARFRSEDKAMARLFDIAFRAEPVPLVSIHEMPLELQLIQERPAIDISDPTFDFVRSVRVFEINFQQNRDDDHGCNGYSRVFEGSYGEQGEAHRRRSSPKAVPTASDFDIPADCGTYRHRSVFVEWRDYEGSYGHEEVHY</sequence>
<keyword evidence="2" id="KW-0732">Signal</keyword>
<feature type="signal peptide" evidence="2">
    <location>
        <begin position="1"/>
        <end position="24"/>
    </location>
</feature>
<reference evidence="3 4" key="1">
    <citation type="submission" date="2016-10" db="EMBL/GenBank/DDBJ databases">
        <authorList>
            <person name="de Groot N.N."/>
        </authorList>
    </citation>
    <scope>NUCLEOTIDE SEQUENCE [LARGE SCALE GENOMIC DNA]</scope>
    <source>
        <strain evidence="3 4">DSM 3857</strain>
    </source>
</reference>
<dbReference type="RefSeq" id="WP_245749525.1">
    <property type="nucleotide sequence ID" value="NZ_FOCE01000014.1"/>
</dbReference>
<dbReference type="STRING" id="933059.SAMN04488103_1143"/>
<organism evidence="3 4">
    <name type="scientific">Gemmobacter aquatilis</name>
    <dbReference type="NCBI Taxonomy" id="933059"/>
    <lineage>
        <taxon>Bacteria</taxon>
        <taxon>Pseudomonadati</taxon>
        <taxon>Pseudomonadota</taxon>
        <taxon>Alphaproteobacteria</taxon>
        <taxon>Rhodobacterales</taxon>
        <taxon>Paracoccaceae</taxon>
        <taxon>Gemmobacter</taxon>
    </lineage>
</organism>
<gene>
    <name evidence="3" type="ORF">SAMN04488103_1143</name>
</gene>
<keyword evidence="4" id="KW-1185">Reference proteome</keyword>
<evidence type="ECO:0000313" key="3">
    <source>
        <dbReference type="EMBL" id="SEO18728.1"/>
    </source>
</evidence>
<dbReference type="AlphaFoldDB" id="A0A1H8MNA4"/>
<dbReference type="EMBL" id="FOCE01000014">
    <property type="protein sequence ID" value="SEO18728.1"/>
    <property type="molecule type" value="Genomic_DNA"/>
</dbReference>
<accession>A0A1H8MNA4</accession>
<protein>
    <submittedName>
        <fullName evidence="3">Uncharacterized protein</fullName>
    </submittedName>
</protein>
<feature type="chain" id="PRO_5011576881" evidence="2">
    <location>
        <begin position="25"/>
        <end position="212"/>
    </location>
</feature>
<name>A0A1H8MNA4_9RHOB</name>